<dbReference type="InterPro" id="IPR016181">
    <property type="entry name" value="Acyl_CoA_acyltransferase"/>
</dbReference>
<dbReference type="PANTHER" id="PTHR34815">
    <property type="entry name" value="LYSINE ACETYLTRANSFERASE"/>
    <property type="match status" value="1"/>
</dbReference>
<dbReference type="CDD" id="cd04301">
    <property type="entry name" value="NAT_SF"/>
    <property type="match status" value="1"/>
</dbReference>
<dbReference type="Gene3D" id="3.40.630.30">
    <property type="match status" value="1"/>
</dbReference>
<dbReference type="Pfam" id="PF13527">
    <property type="entry name" value="Acetyltransf_9"/>
    <property type="match status" value="1"/>
</dbReference>
<gene>
    <name evidence="2" type="ORF">PT974_09437</name>
</gene>
<evidence type="ECO:0000313" key="3">
    <source>
        <dbReference type="Proteomes" id="UP001338125"/>
    </source>
</evidence>
<evidence type="ECO:0000313" key="2">
    <source>
        <dbReference type="EMBL" id="KAK5991159.1"/>
    </source>
</evidence>
<sequence length="364" mass="41564">MDLPPDFNPDRLVLREASYEEKIQSWRNNSASWRGQLTVNQYITQQTINGNQELTGNGRIRYWIYTDGKKIYTSAETLQKPAVVCTRGGETAKGWTYGVAAVFTVPEYRGRGCASSMMRKLAKWLDSHDVPCQFTVLWSAVGGFYGQFGWSTFATREALIPATAIPENTKTISLSSEQLRPLCEMDVDKIVQKCQNSAQTSRYEACVACIPTFAQAKWHFGSEEYIASQLFTSPGRIPNMKGAANLERTMWCYWLHDFNANKLIILRFVFDEEACGEEYCFLQSIGSILQAARREASIWNLKHVSIWDPSPRVIEAGENVLDVRLDISEEIQGNIPCLRWKNDKWGDGVVREVSWQLREMYPWC</sequence>
<reference evidence="2 3" key="1">
    <citation type="submission" date="2024-01" db="EMBL/GenBank/DDBJ databases">
        <title>Complete genome of Cladobotryum mycophilum ATHUM6906.</title>
        <authorList>
            <person name="Christinaki A.C."/>
            <person name="Myridakis A.I."/>
            <person name="Kouvelis V.N."/>
        </authorList>
    </citation>
    <scope>NUCLEOTIDE SEQUENCE [LARGE SCALE GENOMIC DNA]</scope>
    <source>
        <strain evidence="2 3">ATHUM6906</strain>
    </source>
</reference>
<accession>A0ABR0SGP5</accession>
<dbReference type="Pfam" id="PF22998">
    <property type="entry name" value="GNAT_LYC1-like"/>
    <property type="match status" value="1"/>
</dbReference>
<proteinExistence type="predicted"/>
<name>A0ABR0SGP5_9HYPO</name>
<dbReference type="Proteomes" id="UP001338125">
    <property type="component" value="Unassembled WGS sequence"/>
</dbReference>
<dbReference type="SUPFAM" id="SSF55729">
    <property type="entry name" value="Acyl-CoA N-acyltransferases (Nat)"/>
    <property type="match status" value="1"/>
</dbReference>
<dbReference type="EMBL" id="JAVFKD010000014">
    <property type="protein sequence ID" value="KAK5991159.1"/>
    <property type="molecule type" value="Genomic_DNA"/>
</dbReference>
<feature type="domain" description="LYC1 C-terminal" evidence="1">
    <location>
        <begin position="166"/>
        <end position="364"/>
    </location>
</feature>
<comment type="caution">
    <text evidence="2">The sequence shown here is derived from an EMBL/GenBank/DDBJ whole genome shotgun (WGS) entry which is preliminary data.</text>
</comment>
<dbReference type="PANTHER" id="PTHR34815:SF2">
    <property type="entry name" value="N-ACETYLTRANSFERASE DOMAIN-CONTAINING PROTEIN"/>
    <property type="match status" value="1"/>
</dbReference>
<organism evidence="2 3">
    <name type="scientific">Cladobotryum mycophilum</name>
    <dbReference type="NCBI Taxonomy" id="491253"/>
    <lineage>
        <taxon>Eukaryota</taxon>
        <taxon>Fungi</taxon>
        <taxon>Dikarya</taxon>
        <taxon>Ascomycota</taxon>
        <taxon>Pezizomycotina</taxon>
        <taxon>Sordariomycetes</taxon>
        <taxon>Hypocreomycetidae</taxon>
        <taxon>Hypocreales</taxon>
        <taxon>Hypocreaceae</taxon>
        <taxon>Cladobotryum</taxon>
    </lineage>
</organism>
<keyword evidence="3" id="KW-1185">Reference proteome</keyword>
<evidence type="ECO:0000259" key="1">
    <source>
        <dbReference type="Pfam" id="PF22998"/>
    </source>
</evidence>
<protein>
    <submittedName>
        <fullName evidence="2">Lysine acetyltransferase-like protein</fullName>
    </submittedName>
</protein>
<dbReference type="InterPro" id="IPR053013">
    <property type="entry name" value="LAT"/>
</dbReference>
<dbReference type="InterPro" id="IPR055100">
    <property type="entry name" value="GNAT_LYC1-like"/>
</dbReference>